<sequence>MDNKIIISILNEWMMVEDEVDANDRFLLNVVSRERIQLPSLGDFDISCCAFSSPSDADCHIVFSGDEGILFCKPGGDEYQRQDHQVEDSPTHIISNGRKIYGIIGKIVVAFEFEESRLWLRPILEGSRIPSPPPAHIRCTKRFMIQSQSCDDELLIVVRQGIGMFGFEVSKFTIYKANLTRGEGWIKMDGIGTRTIFLNDWDEGFCCSTTDPAIKKNSIYYLSEDDTYIYVWDLEEQSVTMHLPSSDVDQQHTILYWIMLPGSMHKVV</sequence>
<accession>A0A9Q0IYA9</accession>
<protein>
    <recommendedName>
        <fullName evidence="1">KIB1-4 beta-propeller domain-containing protein</fullName>
    </recommendedName>
</protein>
<dbReference type="InterPro" id="IPR005174">
    <property type="entry name" value="KIB1-4_b-propeller"/>
</dbReference>
<dbReference type="Proteomes" id="UP001141552">
    <property type="component" value="Unassembled WGS sequence"/>
</dbReference>
<reference evidence="2" key="1">
    <citation type="submission" date="2022-02" db="EMBL/GenBank/DDBJ databases">
        <authorList>
            <person name="Henning P.M."/>
            <person name="McCubbin A.G."/>
            <person name="Shore J.S."/>
        </authorList>
    </citation>
    <scope>NUCLEOTIDE SEQUENCE</scope>
    <source>
        <strain evidence="2">F60SS</strain>
        <tissue evidence="2">Leaves</tissue>
    </source>
</reference>
<dbReference type="Pfam" id="PF03478">
    <property type="entry name" value="Beta-prop_KIB1-4"/>
    <property type="match status" value="1"/>
</dbReference>
<dbReference type="AlphaFoldDB" id="A0A9Q0IYA9"/>
<reference evidence="2" key="2">
    <citation type="journal article" date="2023" name="Plants (Basel)">
        <title>Annotation of the Turnera subulata (Passifloraceae) Draft Genome Reveals the S-Locus Evolved after the Divergence of Turneroideae from Passifloroideae in a Stepwise Manner.</title>
        <authorList>
            <person name="Henning P.M."/>
            <person name="Roalson E.H."/>
            <person name="Mir W."/>
            <person name="McCubbin A.G."/>
            <person name="Shore J.S."/>
        </authorList>
    </citation>
    <scope>NUCLEOTIDE SEQUENCE</scope>
    <source>
        <strain evidence="2">F60SS</strain>
    </source>
</reference>
<dbReference type="EMBL" id="JAKUCV010007797">
    <property type="protein sequence ID" value="KAJ4821938.1"/>
    <property type="molecule type" value="Genomic_DNA"/>
</dbReference>
<dbReference type="OrthoDB" id="1863935at2759"/>
<name>A0A9Q0IYA9_9ROSI</name>
<dbReference type="PANTHER" id="PTHR40891:SF1">
    <property type="entry name" value="DUF295 DOMAIN-CONTAINING PROTEIN"/>
    <property type="match status" value="1"/>
</dbReference>
<evidence type="ECO:0000259" key="1">
    <source>
        <dbReference type="Pfam" id="PF03478"/>
    </source>
</evidence>
<keyword evidence="3" id="KW-1185">Reference proteome</keyword>
<evidence type="ECO:0000313" key="3">
    <source>
        <dbReference type="Proteomes" id="UP001141552"/>
    </source>
</evidence>
<gene>
    <name evidence="2" type="ORF">Tsubulata_045825</name>
</gene>
<dbReference type="PANTHER" id="PTHR40891">
    <property type="entry name" value="DUF295 DOMAIN-CONTAINING PROTEIN"/>
    <property type="match status" value="1"/>
</dbReference>
<feature type="domain" description="KIB1-4 beta-propeller" evidence="1">
    <location>
        <begin position="7"/>
        <end position="230"/>
    </location>
</feature>
<organism evidence="2 3">
    <name type="scientific">Turnera subulata</name>
    <dbReference type="NCBI Taxonomy" id="218843"/>
    <lineage>
        <taxon>Eukaryota</taxon>
        <taxon>Viridiplantae</taxon>
        <taxon>Streptophyta</taxon>
        <taxon>Embryophyta</taxon>
        <taxon>Tracheophyta</taxon>
        <taxon>Spermatophyta</taxon>
        <taxon>Magnoliopsida</taxon>
        <taxon>eudicotyledons</taxon>
        <taxon>Gunneridae</taxon>
        <taxon>Pentapetalae</taxon>
        <taxon>rosids</taxon>
        <taxon>fabids</taxon>
        <taxon>Malpighiales</taxon>
        <taxon>Passifloraceae</taxon>
        <taxon>Turnera</taxon>
    </lineage>
</organism>
<evidence type="ECO:0000313" key="2">
    <source>
        <dbReference type="EMBL" id="KAJ4821938.1"/>
    </source>
</evidence>
<comment type="caution">
    <text evidence="2">The sequence shown here is derived from an EMBL/GenBank/DDBJ whole genome shotgun (WGS) entry which is preliminary data.</text>
</comment>
<proteinExistence type="predicted"/>